<dbReference type="AlphaFoldDB" id="U7QSD6"/>
<dbReference type="EMBL" id="AUZM01000004">
    <property type="protein sequence ID" value="ERT09331.1"/>
    <property type="molecule type" value="Genomic_DNA"/>
</dbReference>
<reference evidence="1 2" key="1">
    <citation type="journal article" date="2013" name="Front. Microbiol.">
        <title>Comparative genomic analyses of the cyanobacterium, Lyngbya aestuarii BL J, a powerful hydrogen producer.</title>
        <authorList>
            <person name="Kothari A."/>
            <person name="Vaughn M."/>
            <person name="Garcia-Pichel F."/>
        </authorList>
    </citation>
    <scope>NUCLEOTIDE SEQUENCE [LARGE SCALE GENOMIC DNA]</scope>
    <source>
        <strain evidence="1 2">BL J</strain>
    </source>
</reference>
<name>U7QSD6_9CYAN</name>
<evidence type="ECO:0000313" key="1">
    <source>
        <dbReference type="EMBL" id="ERT09331.1"/>
    </source>
</evidence>
<evidence type="ECO:0000313" key="2">
    <source>
        <dbReference type="Proteomes" id="UP000017127"/>
    </source>
</evidence>
<accession>U7QSD6</accession>
<keyword evidence="2" id="KW-1185">Reference proteome</keyword>
<proteinExistence type="predicted"/>
<protein>
    <submittedName>
        <fullName evidence="1">Uncharacterized protein</fullName>
    </submittedName>
</protein>
<comment type="caution">
    <text evidence="1">The sequence shown here is derived from an EMBL/GenBank/DDBJ whole genome shotgun (WGS) entry which is preliminary data.</text>
</comment>
<organism evidence="1 2">
    <name type="scientific">Lyngbya aestuarii BL J</name>
    <dbReference type="NCBI Taxonomy" id="1348334"/>
    <lineage>
        <taxon>Bacteria</taxon>
        <taxon>Bacillati</taxon>
        <taxon>Cyanobacteriota</taxon>
        <taxon>Cyanophyceae</taxon>
        <taxon>Oscillatoriophycideae</taxon>
        <taxon>Oscillatoriales</taxon>
        <taxon>Microcoleaceae</taxon>
        <taxon>Lyngbya</taxon>
    </lineage>
</organism>
<gene>
    <name evidence="1" type="ORF">M595_0699</name>
</gene>
<dbReference type="Proteomes" id="UP000017127">
    <property type="component" value="Unassembled WGS sequence"/>
</dbReference>
<sequence>MDFFTIVEKSVPPGFILATIANAEKFDSGLPQSDFGEN</sequence>